<dbReference type="InterPro" id="IPR052369">
    <property type="entry name" value="UG_Glycosaminoglycan_Hydrolase"/>
</dbReference>
<evidence type="ECO:0000313" key="4">
    <source>
        <dbReference type="Proteomes" id="UP001527099"/>
    </source>
</evidence>
<dbReference type="Pfam" id="PF07470">
    <property type="entry name" value="Glyco_hydro_88"/>
    <property type="match status" value="1"/>
</dbReference>
<dbReference type="Proteomes" id="UP001527099">
    <property type="component" value="Unassembled WGS sequence"/>
</dbReference>
<dbReference type="EMBL" id="JAMDMX010000082">
    <property type="protein sequence ID" value="MCY9695888.1"/>
    <property type="molecule type" value="Genomic_DNA"/>
</dbReference>
<dbReference type="InterPro" id="IPR010905">
    <property type="entry name" value="Glyco_hydro_88"/>
</dbReference>
<protein>
    <submittedName>
        <fullName evidence="3">Glycoside hydrolase family 88 protein</fullName>
    </submittedName>
</protein>
<dbReference type="Gene3D" id="1.50.10.10">
    <property type="match status" value="1"/>
</dbReference>
<evidence type="ECO:0000313" key="3">
    <source>
        <dbReference type="EMBL" id="MCY9695888.1"/>
    </source>
</evidence>
<keyword evidence="4" id="KW-1185">Reference proteome</keyword>
<evidence type="ECO:0000256" key="2">
    <source>
        <dbReference type="ARBA" id="ARBA00038358"/>
    </source>
</evidence>
<evidence type="ECO:0000256" key="1">
    <source>
        <dbReference type="ARBA" id="ARBA00022801"/>
    </source>
</evidence>
<comment type="caution">
    <text evidence="3">The sequence shown here is derived from an EMBL/GenBank/DDBJ whole genome shotgun (WGS) entry which is preliminary data.</text>
</comment>
<keyword evidence="1 3" id="KW-0378">Hydrolase</keyword>
<comment type="similarity">
    <text evidence="2">Belongs to the glycosyl hydrolase 88 family.</text>
</comment>
<proteinExistence type="inferred from homology"/>
<dbReference type="GO" id="GO:0016787">
    <property type="term" value="F:hydrolase activity"/>
    <property type="evidence" value="ECO:0007669"/>
    <property type="project" value="UniProtKB-KW"/>
</dbReference>
<gene>
    <name evidence="3" type="ORF">M5X19_23710</name>
</gene>
<reference evidence="3 4" key="1">
    <citation type="submission" date="2022-05" db="EMBL/GenBank/DDBJ databases">
        <title>Genome Sequencing of Bee-Associated Microbes.</title>
        <authorList>
            <person name="Dunlap C."/>
        </authorList>
    </citation>
    <scope>NUCLEOTIDE SEQUENCE [LARGE SCALE GENOMIC DNA]</scope>
    <source>
        <strain evidence="3 4">NRRL B-14421</strain>
    </source>
</reference>
<dbReference type="SUPFAM" id="SSF48208">
    <property type="entry name" value="Six-hairpin glycosidases"/>
    <property type="match status" value="1"/>
</dbReference>
<dbReference type="PANTHER" id="PTHR36845">
    <property type="entry name" value="HYDROLASE, PUTATIVE (AFU_ORTHOLOGUE AFUA_7G05090)-RELATED"/>
    <property type="match status" value="1"/>
</dbReference>
<organism evidence="3 4">
    <name type="scientific">Paenibacillus alginolyticus</name>
    <dbReference type="NCBI Taxonomy" id="59839"/>
    <lineage>
        <taxon>Bacteria</taxon>
        <taxon>Bacillati</taxon>
        <taxon>Bacillota</taxon>
        <taxon>Bacilli</taxon>
        <taxon>Bacillales</taxon>
        <taxon>Paenibacillaceae</taxon>
        <taxon>Paenibacillus</taxon>
    </lineage>
</organism>
<dbReference type="RefSeq" id="WP_268617050.1">
    <property type="nucleotide sequence ID" value="NZ_JAMDMX010000082.1"/>
</dbReference>
<sequence length="381" mass="43138">MSNVNASIETDASRAPWVDEVWDKIIGKVERMSQSIGADFPYISYNGKYKSEEADWWTNGFWPGLMWLVYRENKVEELKDTAAQIEALMDPVLTDYYPLHHDVGFMWSLSSVAQYKLLGGEVSKRRAMTAASHLVGRYNARGQFIRAWNQPERVGWAIIDCMMNLPLLYWASEESGDPRFKHVAALHADTTLREFLRPDGSSHHIVCFDPETGERQEALGGQGYSPDSAWSRGTAWALYGMALSARYTGDQRYINAAKRAAHFFLANVPEDGLPPWDFRAPWEEGMAMDSSASACAASGMLELSLLVPKSESELYRSAAEKLIFKLNEKYTAWDDPNEEAILRMGTANRPKQAHVNNPMIYGDYFFAEAVCKLRGVHDTFW</sequence>
<dbReference type="InterPro" id="IPR008928">
    <property type="entry name" value="6-hairpin_glycosidase_sf"/>
</dbReference>
<dbReference type="InterPro" id="IPR012341">
    <property type="entry name" value="6hp_glycosidase-like_sf"/>
</dbReference>
<name>A0ABT4GI61_9BACL</name>
<accession>A0ABT4GI61</accession>
<dbReference type="PANTHER" id="PTHR36845:SF1">
    <property type="entry name" value="HYDROLASE, PUTATIVE (AFU_ORTHOLOGUE AFUA_7G05090)-RELATED"/>
    <property type="match status" value="1"/>
</dbReference>